<dbReference type="AlphaFoldDB" id="A0A9J6FMW3"/>
<dbReference type="EMBL" id="JABSTR010000002">
    <property type="protein sequence ID" value="KAH9364183.1"/>
    <property type="molecule type" value="Genomic_DNA"/>
</dbReference>
<protein>
    <submittedName>
        <fullName evidence="1">Uncharacterized protein</fullName>
    </submittedName>
</protein>
<keyword evidence="2" id="KW-1185">Reference proteome</keyword>
<dbReference type="VEuPathDB" id="VectorBase:HLOH_046906"/>
<evidence type="ECO:0000313" key="1">
    <source>
        <dbReference type="EMBL" id="KAH9364183.1"/>
    </source>
</evidence>
<name>A0A9J6FMW3_HAELO</name>
<dbReference type="OrthoDB" id="8066225at2759"/>
<proteinExistence type="predicted"/>
<dbReference type="Proteomes" id="UP000821853">
    <property type="component" value="Chromosome 10"/>
</dbReference>
<organism evidence="1 2">
    <name type="scientific">Haemaphysalis longicornis</name>
    <name type="common">Bush tick</name>
    <dbReference type="NCBI Taxonomy" id="44386"/>
    <lineage>
        <taxon>Eukaryota</taxon>
        <taxon>Metazoa</taxon>
        <taxon>Ecdysozoa</taxon>
        <taxon>Arthropoda</taxon>
        <taxon>Chelicerata</taxon>
        <taxon>Arachnida</taxon>
        <taxon>Acari</taxon>
        <taxon>Parasitiformes</taxon>
        <taxon>Ixodida</taxon>
        <taxon>Ixodoidea</taxon>
        <taxon>Ixodidae</taxon>
        <taxon>Haemaphysalinae</taxon>
        <taxon>Haemaphysalis</taxon>
    </lineage>
</organism>
<evidence type="ECO:0000313" key="2">
    <source>
        <dbReference type="Proteomes" id="UP000821853"/>
    </source>
</evidence>
<sequence>MKQANVLDASIMALGGRVPAFTGDGNNITIQDFLPKTHAEFQTLATKRSDTEPECVKLHRFLSAKKNDGEDVQSFASRLRALGNAAVGTQNGTDTVDKRKLRKTILAEQLCTQYMNGMRDPVHIFTLSRYPKNIAEAVKAAVREEKNERAVNHGHMPVRSVQEVDKETDQLRERLKRVERLLESSIAVQHKHIQQNGRRRSNKEEIAEMSCMGRAKAHF</sequence>
<comment type="caution">
    <text evidence="1">The sequence shown here is derived from an EMBL/GenBank/DDBJ whole genome shotgun (WGS) entry which is preliminary data.</text>
</comment>
<reference evidence="1 2" key="1">
    <citation type="journal article" date="2020" name="Cell">
        <title>Large-Scale Comparative Analyses of Tick Genomes Elucidate Their Genetic Diversity and Vector Capacities.</title>
        <authorList>
            <consortium name="Tick Genome and Microbiome Consortium (TIGMIC)"/>
            <person name="Jia N."/>
            <person name="Wang J."/>
            <person name="Shi W."/>
            <person name="Du L."/>
            <person name="Sun Y."/>
            <person name="Zhan W."/>
            <person name="Jiang J.F."/>
            <person name="Wang Q."/>
            <person name="Zhang B."/>
            <person name="Ji P."/>
            <person name="Bell-Sakyi L."/>
            <person name="Cui X.M."/>
            <person name="Yuan T.T."/>
            <person name="Jiang B.G."/>
            <person name="Yang W.F."/>
            <person name="Lam T.T."/>
            <person name="Chang Q.C."/>
            <person name="Ding S.J."/>
            <person name="Wang X.J."/>
            <person name="Zhu J.G."/>
            <person name="Ruan X.D."/>
            <person name="Zhao L."/>
            <person name="Wei J.T."/>
            <person name="Ye R.Z."/>
            <person name="Que T.C."/>
            <person name="Du C.H."/>
            <person name="Zhou Y.H."/>
            <person name="Cheng J.X."/>
            <person name="Dai P.F."/>
            <person name="Guo W.B."/>
            <person name="Han X.H."/>
            <person name="Huang E.J."/>
            <person name="Li L.F."/>
            <person name="Wei W."/>
            <person name="Gao Y.C."/>
            <person name="Liu J.Z."/>
            <person name="Shao H.Z."/>
            <person name="Wang X."/>
            <person name="Wang C.C."/>
            <person name="Yang T.C."/>
            <person name="Huo Q.B."/>
            <person name="Li W."/>
            <person name="Chen H.Y."/>
            <person name="Chen S.E."/>
            <person name="Zhou L.G."/>
            <person name="Ni X.B."/>
            <person name="Tian J.H."/>
            <person name="Sheng Y."/>
            <person name="Liu T."/>
            <person name="Pan Y.S."/>
            <person name="Xia L.Y."/>
            <person name="Li J."/>
            <person name="Zhao F."/>
            <person name="Cao W.C."/>
        </authorList>
    </citation>
    <scope>NUCLEOTIDE SEQUENCE [LARGE SCALE GENOMIC DNA]</scope>
    <source>
        <strain evidence="1">HaeL-2018</strain>
    </source>
</reference>
<gene>
    <name evidence="1" type="ORF">HPB48_022895</name>
</gene>
<accession>A0A9J6FMW3</accession>